<keyword evidence="3 4" id="KW-0119">Carbohydrate metabolism</keyword>
<dbReference type="OrthoDB" id="9791139at2"/>
<keyword evidence="7" id="KW-1185">Reference proteome</keyword>
<dbReference type="Gene3D" id="3.40.50.1360">
    <property type="match status" value="1"/>
</dbReference>
<accession>A0A4Z0GST6</accession>
<dbReference type="PROSITE" id="PS01161">
    <property type="entry name" value="GLC_GALNAC_ISOMERASE"/>
    <property type="match status" value="1"/>
</dbReference>
<evidence type="ECO:0000256" key="3">
    <source>
        <dbReference type="ARBA" id="ARBA00023277"/>
    </source>
</evidence>
<comment type="similarity">
    <text evidence="4">Belongs to the glucosamine/galactosamine-6-phosphate isomerase family. NagB subfamily.</text>
</comment>
<evidence type="ECO:0000259" key="5">
    <source>
        <dbReference type="Pfam" id="PF01182"/>
    </source>
</evidence>
<dbReference type="GO" id="GO:0006046">
    <property type="term" value="P:N-acetylglucosamine catabolic process"/>
    <property type="evidence" value="ECO:0007669"/>
    <property type="project" value="UniProtKB-UniRule"/>
</dbReference>
<evidence type="ECO:0000313" key="6">
    <source>
        <dbReference type="EMBL" id="TGA99754.1"/>
    </source>
</evidence>
<comment type="pathway">
    <text evidence="4">Amino-sugar metabolism; N-acetylneuraminate degradation; D-fructose 6-phosphate from N-acetylneuraminate: step 5/5.</text>
</comment>
<evidence type="ECO:0000256" key="4">
    <source>
        <dbReference type="HAMAP-Rule" id="MF_01241"/>
    </source>
</evidence>
<dbReference type="Proteomes" id="UP000298347">
    <property type="component" value="Unassembled WGS sequence"/>
</dbReference>
<comment type="function">
    <text evidence="4">Catalyzes the reversible isomerization-deamination of glucosamine 6-phosphate (GlcN6P) to form fructose 6-phosphate (Fru6P) and ammonium ion.</text>
</comment>
<dbReference type="RefSeq" id="WP_135347150.1">
    <property type="nucleotide sequence ID" value="NZ_SRJD01000002.1"/>
</dbReference>
<feature type="active site" description="Proton acceptor; for ring-opening step" evidence="4">
    <location>
        <position position="138"/>
    </location>
</feature>
<dbReference type="AlphaFoldDB" id="A0A4Z0GST6"/>
<name>A0A4Z0GST6_9BACL</name>
<dbReference type="HAMAP" id="MF_01241">
    <property type="entry name" value="GlcN6P_deamin"/>
    <property type="match status" value="1"/>
</dbReference>
<dbReference type="CDD" id="cd01399">
    <property type="entry name" value="GlcN6P_deaminase"/>
    <property type="match status" value="1"/>
</dbReference>
<dbReference type="InterPro" id="IPR006148">
    <property type="entry name" value="Glc/Gal-6P_isomerase"/>
</dbReference>
<evidence type="ECO:0000313" key="7">
    <source>
        <dbReference type="Proteomes" id="UP000298347"/>
    </source>
</evidence>
<reference evidence="6 7" key="1">
    <citation type="journal article" date="2015" name="Int. J. Syst. Evol. Microbiol.">
        <title>Sporolactobacillus shoreae sp. nov. and Sporolactobacillus spathodeae sp. nov., two spore-forming lactic acid bacteria isolated from tree barks in Thailand.</title>
        <authorList>
            <person name="Thamacharoensuk T."/>
            <person name="Kitahara M."/>
            <person name="Ohkuma M."/>
            <person name="Thongchul N."/>
            <person name="Tanasupawat S."/>
        </authorList>
    </citation>
    <scope>NUCLEOTIDE SEQUENCE [LARGE SCALE GENOMIC DNA]</scope>
    <source>
        <strain evidence="6 7">BK92</strain>
    </source>
</reference>
<gene>
    <name evidence="4 6" type="primary">nagB</name>
    <name evidence="6" type="ORF">E4665_02040</name>
</gene>
<dbReference type="GO" id="GO:0005975">
    <property type="term" value="P:carbohydrate metabolic process"/>
    <property type="evidence" value="ECO:0007669"/>
    <property type="project" value="InterPro"/>
</dbReference>
<dbReference type="GO" id="GO:0006043">
    <property type="term" value="P:glucosamine catabolic process"/>
    <property type="evidence" value="ECO:0007669"/>
    <property type="project" value="TreeGrafter"/>
</dbReference>
<comment type="catalytic activity">
    <reaction evidence="1 4">
        <text>alpha-D-glucosamine 6-phosphate + H2O = beta-D-fructose 6-phosphate + NH4(+)</text>
        <dbReference type="Rhea" id="RHEA:12172"/>
        <dbReference type="ChEBI" id="CHEBI:15377"/>
        <dbReference type="ChEBI" id="CHEBI:28938"/>
        <dbReference type="ChEBI" id="CHEBI:57634"/>
        <dbReference type="ChEBI" id="CHEBI:75989"/>
        <dbReference type="EC" id="3.5.99.6"/>
    </reaction>
</comment>
<feature type="active site" description="For ring-opening step" evidence="4">
    <location>
        <position position="143"/>
    </location>
</feature>
<dbReference type="FunFam" id="3.40.50.1360:FF:000003">
    <property type="entry name" value="Glucosamine-6-phosphate deaminase"/>
    <property type="match status" value="1"/>
</dbReference>
<organism evidence="6 7">
    <name type="scientific">Sporolactobacillus shoreae</name>
    <dbReference type="NCBI Taxonomy" id="1465501"/>
    <lineage>
        <taxon>Bacteria</taxon>
        <taxon>Bacillati</taxon>
        <taxon>Bacillota</taxon>
        <taxon>Bacilli</taxon>
        <taxon>Bacillales</taxon>
        <taxon>Sporolactobacillaceae</taxon>
        <taxon>Sporolactobacillus</taxon>
    </lineage>
</organism>
<dbReference type="EC" id="3.5.99.6" evidence="4"/>
<keyword evidence="2 4" id="KW-0378">Hydrolase</keyword>
<dbReference type="GO" id="GO:0019262">
    <property type="term" value="P:N-acetylneuraminate catabolic process"/>
    <property type="evidence" value="ECO:0007669"/>
    <property type="project" value="UniProtKB-UniRule"/>
</dbReference>
<dbReference type="GO" id="GO:0005737">
    <property type="term" value="C:cytoplasm"/>
    <property type="evidence" value="ECO:0007669"/>
    <property type="project" value="TreeGrafter"/>
</dbReference>
<feature type="active site" description="Proton acceptor; for enolization step" evidence="4">
    <location>
        <position position="67"/>
    </location>
</feature>
<comment type="caution">
    <text evidence="6">The sequence shown here is derived from an EMBL/GenBank/DDBJ whole genome shotgun (WGS) entry which is preliminary data.</text>
</comment>
<feature type="active site" description="For ring-opening step" evidence="4">
    <location>
        <position position="136"/>
    </location>
</feature>
<sequence>MKIIPVTDKNVMSRRAAEMISTLVREKPDAVLGLATGGTPEETYRRLADDYRNNHTTYQKIRTVNLDEYVGLSKEDPNSYHKYMENHFYKFVDIPADQHFLPDGNAVSLDQECGDYDRMIERLGGVDLQLLGIGRNGHIGFNEPGTSLNIGTHVVTLTDSTRLANARFFGSMDAVPVQAVTMGIGTIMKSKSILLLVSGKSKAEAMNRLLESKTPDPDFPASVLVSHPDVTVIADAEALFLTNKKVGKF</sequence>
<protein>
    <recommendedName>
        <fullName evidence="4">Glucosamine-6-phosphate deaminase</fullName>
        <ecNumber evidence="4">3.5.99.6</ecNumber>
    </recommendedName>
    <alternativeName>
        <fullName evidence="4">GlcN6P deaminase</fullName>
        <shortName evidence="4">GNPDA</shortName>
    </alternativeName>
    <alternativeName>
        <fullName evidence="4">Glucosamine-6-phosphate isomerase</fullName>
    </alternativeName>
</protein>
<dbReference type="EMBL" id="SRJD01000002">
    <property type="protein sequence ID" value="TGA99754.1"/>
    <property type="molecule type" value="Genomic_DNA"/>
</dbReference>
<dbReference type="GO" id="GO:0042802">
    <property type="term" value="F:identical protein binding"/>
    <property type="evidence" value="ECO:0007669"/>
    <property type="project" value="TreeGrafter"/>
</dbReference>
<evidence type="ECO:0000256" key="1">
    <source>
        <dbReference type="ARBA" id="ARBA00000644"/>
    </source>
</evidence>
<dbReference type="Pfam" id="PF01182">
    <property type="entry name" value="Glucosamine_iso"/>
    <property type="match status" value="1"/>
</dbReference>
<dbReference type="GO" id="GO:0004342">
    <property type="term" value="F:glucosamine-6-phosphate deaminase activity"/>
    <property type="evidence" value="ECO:0007669"/>
    <property type="project" value="UniProtKB-UniRule"/>
</dbReference>
<dbReference type="PANTHER" id="PTHR11280">
    <property type="entry name" value="GLUCOSAMINE-6-PHOSPHATE ISOMERASE"/>
    <property type="match status" value="1"/>
</dbReference>
<dbReference type="InterPro" id="IPR004547">
    <property type="entry name" value="Glucosamine6P_isomerase"/>
</dbReference>
<dbReference type="UniPathway" id="UPA00629">
    <property type="reaction ID" value="UER00684"/>
</dbReference>
<dbReference type="PANTHER" id="PTHR11280:SF5">
    <property type="entry name" value="GLUCOSAMINE-6-PHOSPHATE ISOMERASE"/>
    <property type="match status" value="1"/>
</dbReference>
<dbReference type="SUPFAM" id="SSF100950">
    <property type="entry name" value="NagB/RpiA/CoA transferase-like"/>
    <property type="match status" value="1"/>
</dbReference>
<evidence type="ECO:0000256" key="2">
    <source>
        <dbReference type="ARBA" id="ARBA00022801"/>
    </source>
</evidence>
<dbReference type="InterPro" id="IPR018321">
    <property type="entry name" value="Glucosamine6P_isomerase_CS"/>
</dbReference>
<proteinExistence type="inferred from homology"/>
<comment type="caution">
    <text evidence="4">Lacks conserved residue(s) required for the propagation of feature annotation.</text>
</comment>
<dbReference type="InterPro" id="IPR037171">
    <property type="entry name" value="NagB/RpiA_transferase-like"/>
</dbReference>
<feature type="domain" description="Glucosamine/galactosamine-6-phosphate isomerase" evidence="5">
    <location>
        <begin position="13"/>
        <end position="225"/>
    </location>
</feature>
<dbReference type="NCBIfam" id="TIGR00502">
    <property type="entry name" value="nagB"/>
    <property type="match status" value="1"/>
</dbReference>